<dbReference type="AlphaFoldDB" id="E1Z4D6"/>
<organism evidence="8">
    <name type="scientific">Chlorella variabilis</name>
    <name type="common">Green alga</name>
    <dbReference type="NCBI Taxonomy" id="554065"/>
    <lineage>
        <taxon>Eukaryota</taxon>
        <taxon>Viridiplantae</taxon>
        <taxon>Chlorophyta</taxon>
        <taxon>core chlorophytes</taxon>
        <taxon>Trebouxiophyceae</taxon>
        <taxon>Chlorellales</taxon>
        <taxon>Chlorellaceae</taxon>
        <taxon>Chlorella clade</taxon>
        <taxon>Chlorella</taxon>
    </lineage>
</organism>
<dbReference type="InterPro" id="IPR036770">
    <property type="entry name" value="Ankyrin_rpt-contain_sf"/>
</dbReference>
<keyword evidence="8" id="KW-1185">Reference proteome</keyword>
<dbReference type="GO" id="GO:0003677">
    <property type="term" value="F:DNA binding"/>
    <property type="evidence" value="ECO:0007669"/>
    <property type="project" value="InterPro"/>
</dbReference>
<dbReference type="SUPFAM" id="SSF48403">
    <property type="entry name" value="Ankyrin repeat"/>
    <property type="match status" value="1"/>
</dbReference>
<feature type="region of interest" description="Disordered" evidence="4">
    <location>
        <begin position="910"/>
        <end position="963"/>
    </location>
</feature>
<dbReference type="STRING" id="554065.E1Z4D6"/>
<keyword evidence="1" id="KW-0479">Metal-binding</keyword>
<dbReference type="FunCoup" id="E1Z4D6">
    <property type="interactions" value="539"/>
</dbReference>
<dbReference type="PANTHER" id="PTHR31251:SF169">
    <property type="entry name" value="SQUAMOSA PROMOTER-BINDING-LIKE PROTEIN 8"/>
    <property type="match status" value="1"/>
</dbReference>
<keyword evidence="5" id="KW-0812">Transmembrane</keyword>
<accession>E1Z4D6</accession>
<dbReference type="Gene3D" id="4.10.1100.10">
    <property type="entry name" value="Transcription factor, SBP-box domain"/>
    <property type="match status" value="1"/>
</dbReference>
<feature type="compositionally biased region" description="Polar residues" evidence="4">
    <location>
        <begin position="931"/>
        <end position="940"/>
    </location>
</feature>
<dbReference type="SUPFAM" id="SSF103612">
    <property type="entry name" value="SBT domain"/>
    <property type="match status" value="1"/>
</dbReference>
<keyword evidence="5" id="KW-1133">Transmembrane helix</keyword>
<name>E1Z4D6_CHLVA</name>
<keyword evidence="5" id="KW-0472">Membrane</keyword>
<evidence type="ECO:0000259" key="6">
    <source>
        <dbReference type="PROSITE" id="PS51141"/>
    </source>
</evidence>
<feature type="compositionally biased region" description="Acidic residues" evidence="4">
    <location>
        <begin position="953"/>
        <end position="963"/>
    </location>
</feature>
<feature type="compositionally biased region" description="Polar residues" evidence="4">
    <location>
        <begin position="187"/>
        <end position="199"/>
    </location>
</feature>
<dbReference type="OMA" id="ISIRCTQ"/>
<dbReference type="OrthoDB" id="514967at2759"/>
<dbReference type="InParanoid" id="E1Z4D6"/>
<keyword evidence="3" id="KW-0862">Zinc</keyword>
<dbReference type="Proteomes" id="UP000008141">
    <property type="component" value="Unassembled WGS sequence"/>
</dbReference>
<dbReference type="KEGG" id="cvr:CHLNCDRAFT_49863"/>
<dbReference type="EMBL" id="GL433836">
    <property type="protein sequence ID" value="EFN59038.1"/>
    <property type="molecule type" value="Genomic_DNA"/>
</dbReference>
<reference evidence="7 8" key="1">
    <citation type="journal article" date="2010" name="Plant Cell">
        <title>The Chlorella variabilis NC64A genome reveals adaptation to photosymbiosis, coevolution with viruses, and cryptic sex.</title>
        <authorList>
            <person name="Blanc G."/>
            <person name="Duncan G."/>
            <person name="Agarkova I."/>
            <person name="Borodovsky M."/>
            <person name="Gurnon J."/>
            <person name="Kuo A."/>
            <person name="Lindquist E."/>
            <person name="Lucas S."/>
            <person name="Pangilinan J."/>
            <person name="Polle J."/>
            <person name="Salamov A."/>
            <person name="Terry A."/>
            <person name="Yamada T."/>
            <person name="Dunigan D.D."/>
            <person name="Grigoriev I.V."/>
            <person name="Claverie J.M."/>
            <person name="Van Etten J.L."/>
        </authorList>
    </citation>
    <scope>NUCLEOTIDE SEQUENCE [LARGE SCALE GENOMIC DNA]</scope>
    <source>
        <strain evidence="7 8">NC64A</strain>
    </source>
</reference>
<evidence type="ECO:0000256" key="4">
    <source>
        <dbReference type="SAM" id="MobiDB-lite"/>
    </source>
</evidence>
<dbReference type="InterPro" id="IPR004333">
    <property type="entry name" value="SBP_dom"/>
</dbReference>
<dbReference type="eggNOG" id="ENOG502QS71">
    <property type="taxonomic scope" value="Eukaryota"/>
</dbReference>
<feature type="transmembrane region" description="Helical" evidence="5">
    <location>
        <begin position="1030"/>
        <end position="1054"/>
    </location>
</feature>
<dbReference type="PROSITE" id="PS51141">
    <property type="entry name" value="ZF_SBP"/>
    <property type="match status" value="1"/>
</dbReference>
<dbReference type="GO" id="GO:0005634">
    <property type="term" value="C:nucleus"/>
    <property type="evidence" value="ECO:0007669"/>
    <property type="project" value="InterPro"/>
</dbReference>
<dbReference type="GO" id="GO:0008270">
    <property type="term" value="F:zinc ion binding"/>
    <property type="evidence" value="ECO:0007669"/>
    <property type="project" value="UniProtKB-KW"/>
</dbReference>
<evidence type="ECO:0000256" key="5">
    <source>
        <dbReference type="SAM" id="Phobius"/>
    </source>
</evidence>
<feature type="transmembrane region" description="Helical" evidence="5">
    <location>
        <begin position="1170"/>
        <end position="1203"/>
    </location>
</feature>
<feature type="compositionally biased region" description="Low complexity" evidence="4">
    <location>
        <begin position="175"/>
        <end position="184"/>
    </location>
</feature>
<dbReference type="Gene3D" id="1.25.40.20">
    <property type="entry name" value="Ankyrin repeat-containing domain"/>
    <property type="match status" value="1"/>
</dbReference>
<feature type="compositionally biased region" description="Low complexity" evidence="4">
    <location>
        <begin position="202"/>
        <end position="214"/>
    </location>
</feature>
<feature type="transmembrane region" description="Helical" evidence="5">
    <location>
        <begin position="1124"/>
        <end position="1150"/>
    </location>
</feature>
<evidence type="ECO:0000256" key="2">
    <source>
        <dbReference type="ARBA" id="ARBA00022771"/>
    </source>
</evidence>
<sequence>MAFVDDAVWQQADWKWDPHGLKATPADAAASKAAGGKGLQRNTAADGGKLGCQVDGCTIEVGGMKDYHSRYKICELHLKAHVVQKDGLPHRFCQQCGKFQPLEDFDGEKRSCRARLDKHNARRRRQREMAHMLKKTGTVDEKLLAEKYGLTEEEIAPKLARMAKQGFPLAKPARSGSAGPSAAGTHRSPSGGSASQQPTEMGATSTSPASAAGAQREAEQHAQASALLKHLQLQQAAQEAAQAAAAGMARPPAAPATTLPSGAAMGALLLDDDFLDEVFNPMMAQGLIAGAGQPVGPPQQAAANFLQMDAASAMDLDDMAGLEQLTKELMAGAAAAQLPAQRAPLAGGPGAAWPQPAAALPPGIPRHVLSSMPATPSSSDTVMPQLPPYLAAQHAAAAFPGLLGGATAFGGALQPPPPLPGALRLDALGGGRVESPGSVRSSATAMDLGAPPPLPGSVLDEALNLLSYDSAQITYVPEEKLVRFSAKLFNCTPAQLPSDLKASLVNMLSCQSMEGYLRPGCVHITVNALMGPEERALLASSGVRAVVERLVARQPDAFWSQHAMLVQLGDKLALVREGRVVHVLATGSSSLFPRVAALRPLVAEPDAAGCCEVAVWGYNLGQEDDTVLARCRGAYAEVERLSLEAEPAWQGMQKLSLRLSGLRAGGAVQLEVMRGGYISGSKAMLVSHDRALAAEVRSLEAEDGATDVDTLLFQLAASGEYGAGGREYSDADREVLGKSSRRLLAYAVQRKWVAATRTLLAAVAADQSPGEAMAAVDIMCVGTTGMPLLQLAVRSQCLELVTAVLDWGAQHGHVFRSTTPGRRGLTALHLAGLVRDGGAIMSLLSQRCADAAGGWERATAEDGSLPIDFARRTGTAGVLERFLATKHYEAAAAGVAAAAACGAARGVEAPPPLPADPAPKSGLHRRKPATDSASSSRNPSKSLGAGKAGAGGAEEEEEEEEDAVAATKAALKACLAKEREQGALLRFCNRALECRYQAWYSSGQVPVDIAFLVIATLSQGAWIFRWSLAASWLGVAMVALMAGNAAMMQMAVLFPGTYVRWREPLCVCSHVAHKLAQTAVTLVPPVGTVFSATYNPTVALLESSSLAQIHMLSFGMKMRFCTHLLVGLFHFTSAIAANDAVCAAAFPFLPGAQQQGRGRTAGTRLRPGRAAAHAGLVACGVCTVLMVLWQALACFALPCTLVYASEKRARRIFLETMSDQPLEACGAAGTRRSATSNDDA</sequence>
<evidence type="ECO:0000256" key="1">
    <source>
        <dbReference type="ARBA" id="ARBA00022723"/>
    </source>
</evidence>
<dbReference type="GeneID" id="17358521"/>
<feature type="domain" description="SBP-type" evidence="6">
    <location>
        <begin position="49"/>
        <end position="126"/>
    </location>
</feature>
<dbReference type="InterPro" id="IPR044817">
    <property type="entry name" value="SBP-like"/>
</dbReference>
<dbReference type="Pfam" id="PF03110">
    <property type="entry name" value="SBP"/>
    <property type="match status" value="1"/>
</dbReference>
<dbReference type="PANTHER" id="PTHR31251">
    <property type="entry name" value="SQUAMOSA PROMOTER-BINDING-LIKE PROTEIN 4"/>
    <property type="match status" value="1"/>
</dbReference>
<gene>
    <name evidence="7" type="ORF">CHLNCDRAFT_49863</name>
</gene>
<keyword evidence="2" id="KW-0863">Zinc-finger</keyword>
<feature type="region of interest" description="Disordered" evidence="4">
    <location>
        <begin position="169"/>
        <end position="223"/>
    </location>
</feature>
<proteinExistence type="predicted"/>
<evidence type="ECO:0000256" key="3">
    <source>
        <dbReference type="ARBA" id="ARBA00022833"/>
    </source>
</evidence>
<protein>
    <recommendedName>
        <fullName evidence="6">SBP-type domain-containing protein</fullName>
    </recommendedName>
</protein>
<dbReference type="InterPro" id="IPR036893">
    <property type="entry name" value="SBP_sf"/>
</dbReference>
<dbReference type="RefSeq" id="XP_005851140.1">
    <property type="nucleotide sequence ID" value="XM_005851078.1"/>
</dbReference>
<evidence type="ECO:0000313" key="8">
    <source>
        <dbReference type="Proteomes" id="UP000008141"/>
    </source>
</evidence>
<evidence type="ECO:0000313" key="7">
    <source>
        <dbReference type="EMBL" id="EFN59038.1"/>
    </source>
</evidence>